<evidence type="ECO:0000259" key="3">
    <source>
        <dbReference type="PROSITE" id="PS50102"/>
    </source>
</evidence>
<name>F4RSN0_MELLP</name>
<dbReference type="SMART" id="SM00513">
    <property type="entry name" value="SAP"/>
    <property type="match status" value="1"/>
</dbReference>
<dbReference type="PANTHER" id="PTHR47031">
    <property type="entry name" value="SAP DNA-BINDING DOMAIN-CONTAINING PROTEIN"/>
    <property type="match status" value="1"/>
</dbReference>
<dbReference type="GO" id="GO:0003723">
    <property type="term" value="F:RNA binding"/>
    <property type="evidence" value="ECO:0007669"/>
    <property type="project" value="UniProtKB-UniRule"/>
</dbReference>
<dbReference type="PANTHER" id="PTHR47031:SF3">
    <property type="entry name" value="SAP DOMAIN-CONTAINING PROTEIN"/>
    <property type="match status" value="1"/>
</dbReference>
<dbReference type="InterPro" id="IPR034257">
    <property type="entry name" value="Acinus_RRM"/>
</dbReference>
<accession>F4RSN0</accession>
<dbReference type="EMBL" id="GL883117">
    <property type="protein sequence ID" value="EGG04664.1"/>
    <property type="molecule type" value="Genomic_DNA"/>
</dbReference>
<dbReference type="Gene3D" id="3.30.70.330">
    <property type="match status" value="1"/>
</dbReference>
<feature type="domain" description="RRM" evidence="3">
    <location>
        <begin position="619"/>
        <end position="695"/>
    </location>
</feature>
<feature type="region of interest" description="Disordered" evidence="2">
    <location>
        <begin position="496"/>
        <end position="530"/>
    </location>
</feature>
<evidence type="ECO:0000313" key="5">
    <source>
        <dbReference type="EMBL" id="EGG04664.1"/>
    </source>
</evidence>
<dbReference type="eggNOG" id="KOG2416">
    <property type="taxonomic scope" value="Eukaryota"/>
</dbReference>
<proteinExistence type="predicted"/>
<dbReference type="VEuPathDB" id="FungiDB:MELLADRAFT_64750"/>
<dbReference type="PROSITE" id="PS50800">
    <property type="entry name" value="SAP"/>
    <property type="match status" value="1"/>
</dbReference>
<dbReference type="InterPro" id="IPR003034">
    <property type="entry name" value="SAP_dom"/>
</dbReference>
<dbReference type="RefSeq" id="XP_007412103.1">
    <property type="nucleotide sequence ID" value="XM_007412041.1"/>
</dbReference>
<feature type="compositionally biased region" description="Basic and acidic residues" evidence="2">
    <location>
        <begin position="571"/>
        <end position="583"/>
    </location>
</feature>
<evidence type="ECO:0008006" key="7">
    <source>
        <dbReference type="Google" id="ProtNLM"/>
    </source>
</evidence>
<sequence>MVIIVSKLKVTELKSELSARNLPITGLKAVLAQRLQDAIDSETSINSEPTQPEQQSIPLSQPVKTISSQIISETKPTSTSPSAKSLKRKDIPDSGTEITQLPSKSPRLSSSMIPERDTNNHNTIDQNIQIDSNIIEGSTSSVNDPNPSFHVNDINPVIEPGDHPVMTSDEPVKLPIPIDAQPVLTSVDEFVTTGSSDSPASHKPTQEVPSSSTNTHDLNLTSNLKPPTRDDPIKTAEKVDDDLSLPLPALHTTIQDVTIETLDSTPVNLSRSNESIGHKTNVAASESSNLVPENLTKDTTTITPTSSLHTDKPDSGTVSLDIKDQQVSETLIISSVSIPDQKDTSVLDTDKLKISSAIDRATGNELETKGLPEVLGQPPVQSVTPVPDITATSTHVVSETHIMASASPSNQKDLSVQETDERNISPVHPATSNGLEAKALSEIPEQTIVQSVSPVPGAKSISSDVVSQIPIMTSVSAPDQKDVSGMETDKGDMLPSIGPATGNGLEPKASSQIPAETPIQSVSPASDTKTIPSHVEAKEALESNVTTVIPSIQTKSDDNIDKSAGITEVKRTLSDRSEAKPHPSIDLTIPPASSTSHEKIATSTLSQAKPTDPHPPPNRSLYIANLVRPLTVPQIKNMLSEFGELERFWIDSIRSHAYVTFSKLSSATAAYSKLHQTEIWPPSTGKLLTIIYLPVEETERLINEEETETSKMNRKIRFELYCIRPTTTEPIWKYTLKAGTTINGIRKPDQMMLSSIKNDLLSSSSKTSMNRMNDGKLNLSIDGSNRRSSKVEEVFIPAKVDDNPKGGPEKWFRKTKTEPCLFWSPGISSPDK</sequence>
<feature type="compositionally biased region" description="Polar residues" evidence="2">
    <location>
        <begin position="509"/>
        <end position="530"/>
    </location>
</feature>
<dbReference type="KEGG" id="mlr:MELLADRAFT_64750"/>
<keyword evidence="6" id="KW-1185">Reference proteome</keyword>
<dbReference type="CDD" id="cd12432">
    <property type="entry name" value="RRM_ACINU"/>
    <property type="match status" value="1"/>
</dbReference>
<dbReference type="HOGENOM" id="CLU_341009_0_0_1"/>
<organism evidence="6">
    <name type="scientific">Melampsora larici-populina (strain 98AG31 / pathotype 3-4-7)</name>
    <name type="common">Poplar leaf rust fungus</name>
    <dbReference type="NCBI Taxonomy" id="747676"/>
    <lineage>
        <taxon>Eukaryota</taxon>
        <taxon>Fungi</taxon>
        <taxon>Dikarya</taxon>
        <taxon>Basidiomycota</taxon>
        <taxon>Pucciniomycotina</taxon>
        <taxon>Pucciniomycetes</taxon>
        <taxon>Pucciniales</taxon>
        <taxon>Melampsoraceae</taxon>
        <taxon>Melampsora</taxon>
    </lineage>
</organism>
<feature type="compositionally biased region" description="Polar residues" evidence="2">
    <location>
        <begin position="591"/>
        <end position="609"/>
    </location>
</feature>
<dbReference type="InterPro" id="IPR035979">
    <property type="entry name" value="RBD_domain_sf"/>
</dbReference>
<feature type="compositionally biased region" description="Low complexity" evidence="2">
    <location>
        <begin position="72"/>
        <end position="84"/>
    </location>
</feature>
<dbReference type="InterPro" id="IPR012677">
    <property type="entry name" value="Nucleotide-bd_a/b_plait_sf"/>
</dbReference>
<feature type="compositionally biased region" description="Low complexity" evidence="2">
    <location>
        <begin position="297"/>
        <end position="308"/>
    </location>
</feature>
<feature type="region of interest" description="Disordered" evidence="2">
    <location>
        <begin position="191"/>
        <end position="234"/>
    </location>
</feature>
<evidence type="ECO:0000259" key="4">
    <source>
        <dbReference type="PROSITE" id="PS50800"/>
    </source>
</evidence>
<dbReference type="Pfam" id="PF00076">
    <property type="entry name" value="RRM_1"/>
    <property type="match status" value="1"/>
</dbReference>
<gene>
    <name evidence="5" type="ORF">MELLADRAFT_64750</name>
</gene>
<evidence type="ECO:0000256" key="2">
    <source>
        <dbReference type="SAM" id="MobiDB-lite"/>
    </source>
</evidence>
<feature type="compositionally biased region" description="Polar residues" evidence="2">
    <location>
        <begin position="207"/>
        <end position="225"/>
    </location>
</feature>
<protein>
    <recommendedName>
        <fullName evidence="7">SAP domain-containing protein</fullName>
    </recommendedName>
</protein>
<feature type="region of interest" description="Disordered" evidence="2">
    <location>
        <begin position="68"/>
        <end position="123"/>
    </location>
</feature>
<dbReference type="InParanoid" id="F4RSN0"/>
<dbReference type="OrthoDB" id="2507652at2759"/>
<dbReference type="InterPro" id="IPR036361">
    <property type="entry name" value="SAP_dom_sf"/>
</dbReference>
<feature type="region of interest" description="Disordered" evidence="2">
    <location>
        <begin position="764"/>
        <end position="784"/>
    </location>
</feature>
<dbReference type="GeneID" id="18930305"/>
<feature type="region of interest" description="Disordered" evidence="2">
    <location>
        <begin position="571"/>
        <end position="618"/>
    </location>
</feature>
<dbReference type="Proteomes" id="UP000001072">
    <property type="component" value="Unassembled WGS sequence"/>
</dbReference>
<reference evidence="6" key="1">
    <citation type="journal article" date="2011" name="Proc. Natl. Acad. Sci. U.S.A.">
        <title>Obligate biotrophy features unraveled by the genomic analysis of rust fungi.</title>
        <authorList>
            <person name="Duplessis S."/>
            <person name="Cuomo C.A."/>
            <person name="Lin Y.-C."/>
            <person name="Aerts A."/>
            <person name="Tisserant E."/>
            <person name="Veneault-Fourrey C."/>
            <person name="Joly D.L."/>
            <person name="Hacquard S."/>
            <person name="Amselem J."/>
            <person name="Cantarel B.L."/>
            <person name="Chiu R."/>
            <person name="Coutinho P.M."/>
            <person name="Feau N."/>
            <person name="Field M."/>
            <person name="Frey P."/>
            <person name="Gelhaye E."/>
            <person name="Goldberg J."/>
            <person name="Grabherr M.G."/>
            <person name="Kodira C.D."/>
            <person name="Kohler A."/>
            <person name="Kuees U."/>
            <person name="Lindquist E.A."/>
            <person name="Lucas S.M."/>
            <person name="Mago R."/>
            <person name="Mauceli E."/>
            <person name="Morin E."/>
            <person name="Murat C."/>
            <person name="Pangilinan J.L."/>
            <person name="Park R."/>
            <person name="Pearson M."/>
            <person name="Quesneville H."/>
            <person name="Rouhier N."/>
            <person name="Sakthikumar S."/>
            <person name="Salamov A.A."/>
            <person name="Schmutz J."/>
            <person name="Selles B."/>
            <person name="Shapiro H."/>
            <person name="Tanguay P."/>
            <person name="Tuskan G.A."/>
            <person name="Henrissat B."/>
            <person name="Van de Peer Y."/>
            <person name="Rouze P."/>
            <person name="Ellis J.G."/>
            <person name="Dodds P.N."/>
            <person name="Schein J.E."/>
            <person name="Zhong S."/>
            <person name="Hamelin R.C."/>
            <person name="Grigoriev I.V."/>
            <person name="Szabo L.J."/>
            <person name="Martin F."/>
        </authorList>
    </citation>
    <scope>NUCLEOTIDE SEQUENCE [LARGE SCALE GENOMIC DNA]</scope>
    <source>
        <strain evidence="6">98AG31 / pathotype 3-4-7</strain>
    </source>
</reference>
<evidence type="ECO:0000313" key="6">
    <source>
        <dbReference type="Proteomes" id="UP000001072"/>
    </source>
</evidence>
<evidence type="ECO:0000256" key="1">
    <source>
        <dbReference type="PROSITE-ProRule" id="PRU00176"/>
    </source>
</evidence>
<dbReference type="STRING" id="747676.F4RSN0"/>
<feature type="domain" description="SAP" evidence="4">
    <location>
        <begin position="5"/>
        <end position="39"/>
    </location>
</feature>
<dbReference type="Gene3D" id="1.10.720.30">
    <property type="entry name" value="SAP domain"/>
    <property type="match status" value="1"/>
</dbReference>
<dbReference type="SUPFAM" id="SSF68906">
    <property type="entry name" value="SAP domain"/>
    <property type="match status" value="1"/>
</dbReference>
<dbReference type="InterPro" id="IPR000504">
    <property type="entry name" value="RRM_dom"/>
</dbReference>
<feature type="region of interest" description="Disordered" evidence="2">
    <location>
        <begin position="296"/>
        <end position="317"/>
    </location>
</feature>
<keyword evidence="1" id="KW-0694">RNA-binding</keyword>
<dbReference type="Pfam" id="PF02037">
    <property type="entry name" value="SAP"/>
    <property type="match status" value="1"/>
</dbReference>
<dbReference type="PROSITE" id="PS50102">
    <property type="entry name" value="RRM"/>
    <property type="match status" value="1"/>
</dbReference>
<dbReference type="AlphaFoldDB" id="F4RSN0"/>
<feature type="compositionally biased region" description="Polar residues" evidence="2">
    <location>
        <begin position="96"/>
        <end position="112"/>
    </location>
</feature>
<dbReference type="SUPFAM" id="SSF54928">
    <property type="entry name" value="RNA-binding domain, RBD"/>
    <property type="match status" value="1"/>
</dbReference>